<feature type="region of interest" description="Disordered" evidence="1">
    <location>
        <begin position="1"/>
        <end position="42"/>
    </location>
</feature>
<dbReference type="AlphaFoldDB" id="A0A0A9DSQ9"/>
<proteinExistence type="predicted"/>
<feature type="compositionally biased region" description="Basic and acidic residues" evidence="1">
    <location>
        <begin position="1"/>
        <end position="10"/>
    </location>
</feature>
<evidence type="ECO:0000256" key="1">
    <source>
        <dbReference type="SAM" id="MobiDB-lite"/>
    </source>
</evidence>
<dbReference type="EMBL" id="GBRH01211078">
    <property type="protein sequence ID" value="JAD86817.1"/>
    <property type="molecule type" value="Transcribed_RNA"/>
</dbReference>
<evidence type="ECO:0000313" key="2">
    <source>
        <dbReference type="EMBL" id="JAD86817.1"/>
    </source>
</evidence>
<protein>
    <submittedName>
        <fullName evidence="2">Uncharacterized protein</fullName>
    </submittedName>
</protein>
<reference evidence="2" key="2">
    <citation type="journal article" date="2015" name="Data Brief">
        <title>Shoot transcriptome of the giant reed, Arundo donax.</title>
        <authorList>
            <person name="Barrero R.A."/>
            <person name="Guerrero F.D."/>
            <person name="Moolhuijzen P."/>
            <person name="Goolsby J.A."/>
            <person name="Tidwell J."/>
            <person name="Bellgard S.E."/>
            <person name="Bellgard M.I."/>
        </authorList>
    </citation>
    <scope>NUCLEOTIDE SEQUENCE</scope>
    <source>
        <tissue evidence="2">Shoot tissue taken approximately 20 cm above the soil surface</tissue>
    </source>
</reference>
<organism evidence="2">
    <name type="scientific">Arundo donax</name>
    <name type="common">Giant reed</name>
    <name type="synonym">Donax arundinaceus</name>
    <dbReference type="NCBI Taxonomy" id="35708"/>
    <lineage>
        <taxon>Eukaryota</taxon>
        <taxon>Viridiplantae</taxon>
        <taxon>Streptophyta</taxon>
        <taxon>Embryophyta</taxon>
        <taxon>Tracheophyta</taxon>
        <taxon>Spermatophyta</taxon>
        <taxon>Magnoliopsida</taxon>
        <taxon>Liliopsida</taxon>
        <taxon>Poales</taxon>
        <taxon>Poaceae</taxon>
        <taxon>PACMAD clade</taxon>
        <taxon>Arundinoideae</taxon>
        <taxon>Arundineae</taxon>
        <taxon>Arundo</taxon>
    </lineage>
</organism>
<feature type="compositionally biased region" description="Pro residues" evidence="1">
    <location>
        <begin position="19"/>
        <end position="29"/>
    </location>
</feature>
<name>A0A0A9DSQ9_ARUDO</name>
<feature type="compositionally biased region" description="Low complexity" evidence="1">
    <location>
        <begin position="30"/>
        <end position="42"/>
    </location>
</feature>
<accession>A0A0A9DSQ9</accession>
<reference evidence="2" key="1">
    <citation type="submission" date="2014-09" db="EMBL/GenBank/DDBJ databases">
        <authorList>
            <person name="Magalhaes I.L.F."/>
            <person name="Oliveira U."/>
            <person name="Santos F.R."/>
            <person name="Vidigal T.H.D.A."/>
            <person name="Brescovit A.D."/>
            <person name="Santos A.J."/>
        </authorList>
    </citation>
    <scope>NUCLEOTIDE SEQUENCE</scope>
    <source>
        <tissue evidence="2">Shoot tissue taken approximately 20 cm above the soil surface</tissue>
    </source>
</reference>
<sequence length="42" mass="4112">MAGKLPEAKKHGLNTSPSSVPPPTCPPSSPSQASSCCSSGLS</sequence>